<keyword evidence="10" id="KW-1015">Disulfide bond</keyword>
<dbReference type="GO" id="GO:0019064">
    <property type="term" value="P:fusion of virus membrane with host plasma membrane"/>
    <property type="evidence" value="ECO:0007669"/>
    <property type="project" value="UniProtKB-KW"/>
</dbReference>
<evidence type="ECO:0000256" key="12">
    <source>
        <dbReference type="ARBA" id="ARBA00023296"/>
    </source>
</evidence>
<evidence type="ECO:0000259" key="14">
    <source>
        <dbReference type="Pfam" id="PF12524"/>
    </source>
</evidence>
<keyword evidence="1" id="KW-1168">Fusion of virus membrane with host membrane</keyword>
<keyword evidence="4" id="KW-1162">Viral penetration into host cytoplasm</keyword>
<keyword evidence="3" id="KW-1169">Fusion of virus membrane with host cell membrane</keyword>
<feature type="domain" description="Herpesvirus glycoprotein L C-terminal" evidence="14">
    <location>
        <begin position="137"/>
        <end position="188"/>
    </location>
</feature>
<keyword evidence="6" id="KW-0946">Virion</keyword>
<dbReference type="InterPro" id="IPR022200">
    <property type="entry name" value="Herpes_gL_C"/>
</dbReference>
<dbReference type="GO" id="GO:0046718">
    <property type="term" value="P:symbiont entry into host cell"/>
    <property type="evidence" value="ECO:0007669"/>
    <property type="project" value="UniProtKB-KW"/>
</dbReference>
<keyword evidence="12" id="KW-1160">Virus entry into host cell</keyword>
<dbReference type="Gene3D" id="3.30.390.170">
    <property type="match status" value="1"/>
</dbReference>
<name>J9PFY8_9ALPH</name>
<dbReference type="GO" id="GO:0019031">
    <property type="term" value="C:viral envelope"/>
    <property type="evidence" value="ECO:0007669"/>
    <property type="project" value="UniProtKB-KW"/>
</dbReference>
<organism evidence="15">
    <name type="scientific">Gallid alphaherpesvirus 2</name>
    <dbReference type="NCBI Taxonomy" id="10390"/>
    <lineage>
        <taxon>Viruses</taxon>
        <taxon>Duplodnaviria</taxon>
        <taxon>Heunggongvirae</taxon>
        <taxon>Peploviricota</taxon>
        <taxon>Herviviricetes</taxon>
        <taxon>Herpesvirales</taxon>
        <taxon>Orthoherpesviridae</taxon>
        <taxon>Alphaherpesvirinae</taxon>
        <taxon>Mardivirus</taxon>
        <taxon>Mardivirus gallidalpha2</taxon>
    </lineage>
</organism>
<evidence type="ECO:0000256" key="10">
    <source>
        <dbReference type="ARBA" id="ARBA00023157"/>
    </source>
</evidence>
<accession>J9PFY8</accession>
<reference evidence="15" key="1">
    <citation type="submission" date="2010-09" db="EMBL/GenBank/DDBJ databases">
        <title>Molecular epidemiological investigation of Marek's disease virus (MDV) from Guangxi, China.</title>
        <authorList>
            <person name="Wei P."/>
            <person name="Teng L."/>
        </authorList>
    </citation>
    <scope>NUCLEOTIDE SEQUENCE</scope>
    <source>
        <strain evidence="15">GX080059</strain>
    </source>
</reference>
<dbReference type="InterPro" id="IPR007923">
    <property type="entry name" value="Herpes_gL_N"/>
</dbReference>
<dbReference type="Pfam" id="PF05259">
    <property type="entry name" value="Herpes_UL1"/>
    <property type="match status" value="1"/>
</dbReference>
<dbReference type="InterPro" id="IPR034708">
    <property type="entry name" value="HSV_GL_alphagamma"/>
</dbReference>
<dbReference type="PROSITE" id="PS52024">
    <property type="entry name" value="GL_AHV"/>
    <property type="match status" value="1"/>
</dbReference>
<evidence type="ECO:0000313" key="15">
    <source>
        <dbReference type="EMBL" id="AEO45546.1"/>
    </source>
</evidence>
<evidence type="ECO:0000256" key="5">
    <source>
        <dbReference type="ARBA" id="ARBA00022812"/>
    </source>
</evidence>
<evidence type="ECO:0000256" key="11">
    <source>
        <dbReference type="ARBA" id="ARBA00023180"/>
    </source>
</evidence>
<proteinExistence type="inferred from homology"/>
<evidence type="ECO:0000256" key="8">
    <source>
        <dbReference type="ARBA" id="ARBA00022879"/>
    </source>
</evidence>
<keyword evidence="7" id="KW-1043">Host membrane</keyword>
<keyword evidence="9" id="KW-0472">Membrane</keyword>
<dbReference type="Pfam" id="PF12524">
    <property type="entry name" value="GlyL_C"/>
    <property type="match status" value="1"/>
</dbReference>
<keyword evidence="8" id="KW-0261">Viral envelope protein</keyword>
<evidence type="ECO:0000256" key="7">
    <source>
        <dbReference type="ARBA" id="ARBA00022870"/>
    </source>
</evidence>
<protein>
    <submittedName>
        <fullName evidence="15">Glycoprotein L</fullName>
    </submittedName>
</protein>
<keyword evidence="2" id="KW-1032">Host cell membrane</keyword>
<keyword evidence="5" id="KW-1040">Host Golgi apparatus</keyword>
<keyword evidence="11" id="KW-0325">Glycoprotein</keyword>
<dbReference type="InterPro" id="IPR038311">
    <property type="entry name" value="Herpes_gL_N_sf"/>
</dbReference>
<sequence length="195" mass="21714">MKIYRVLVHLSFVLGMFTKTNTVLAWSKYDLVHGFMRVANISSIMRLDCLPNLLSSNAGYAALPSDDIPTGIFIKVNCSIPEFILWYEQKAMAAWINPIMGTVLMMNDVLKSGLENSVKVGLLTFLKRIAEKGPNGPLRNRGSGCINLIAPADISCYSSTRLDRFNRDFEDDSRGMPCRAKAMRRTTSGSRRANA</sequence>
<evidence type="ECO:0000259" key="13">
    <source>
        <dbReference type="Pfam" id="PF05259"/>
    </source>
</evidence>
<evidence type="ECO:0000256" key="2">
    <source>
        <dbReference type="ARBA" id="ARBA00022511"/>
    </source>
</evidence>
<evidence type="ECO:0000256" key="3">
    <source>
        <dbReference type="ARBA" id="ARBA00022521"/>
    </source>
</evidence>
<dbReference type="EMBL" id="HQ290410">
    <property type="protein sequence ID" value="AEO45546.1"/>
    <property type="molecule type" value="Genomic_DNA"/>
</dbReference>
<evidence type="ECO:0000256" key="9">
    <source>
        <dbReference type="ARBA" id="ARBA00023136"/>
    </source>
</evidence>
<evidence type="ECO:0000256" key="1">
    <source>
        <dbReference type="ARBA" id="ARBA00022506"/>
    </source>
</evidence>
<dbReference type="HAMAP" id="MF_04034">
    <property type="entry name" value="HSV_GL_alphagamma"/>
    <property type="match status" value="1"/>
</dbReference>
<evidence type="ECO:0000256" key="6">
    <source>
        <dbReference type="ARBA" id="ARBA00022844"/>
    </source>
</evidence>
<evidence type="ECO:0000256" key="4">
    <source>
        <dbReference type="ARBA" id="ARBA00022595"/>
    </source>
</evidence>
<feature type="domain" description="Herpesvirus glycoprotein L N-terminal" evidence="13">
    <location>
        <begin position="30"/>
        <end position="129"/>
    </location>
</feature>